<dbReference type="PANTHER" id="PTHR24104:SF50">
    <property type="entry name" value="SMP-30_GLUCONOLACTONASE_LRE-LIKE REGION DOMAIN-CONTAINING PROTEIN"/>
    <property type="match status" value="1"/>
</dbReference>
<keyword evidence="1" id="KW-0677">Repeat</keyword>
<evidence type="ECO:0000256" key="3">
    <source>
        <dbReference type="SAM" id="MobiDB-lite"/>
    </source>
</evidence>
<dbReference type="PANTHER" id="PTHR24104">
    <property type="entry name" value="E3 UBIQUITIN-PROTEIN LIGASE NHLRC1-RELATED"/>
    <property type="match status" value="1"/>
</dbReference>
<dbReference type="AlphaFoldDB" id="A0A8J9Z8G2"/>
<name>A0A8J9Z8G2_BRALA</name>
<reference evidence="4" key="1">
    <citation type="submission" date="2022-01" db="EMBL/GenBank/DDBJ databases">
        <authorList>
            <person name="Braso-Vives M."/>
        </authorList>
    </citation>
    <scope>NUCLEOTIDE SEQUENCE</scope>
</reference>
<dbReference type="EMBL" id="OV696702">
    <property type="protein sequence ID" value="CAH1249808.1"/>
    <property type="molecule type" value="Genomic_DNA"/>
</dbReference>
<dbReference type="InterPro" id="IPR011042">
    <property type="entry name" value="6-blade_b-propeller_TolB-like"/>
</dbReference>
<keyword evidence="5" id="KW-1185">Reference proteome</keyword>
<gene>
    <name evidence="4" type="primary">TRIM3</name>
    <name evidence="4" type="ORF">BLAG_LOCUS10786</name>
</gene>
<feature type="region of interest" description="Disordered" evidence="3">
    <location>
        <begin position="1"/>
        <end position="119"/>
    </location>
</feature>
<dbReference type="OrthoDB" id="9986513at2759"/>
<dbReference type="InterPro" id="IPR050952">
    <property type="entry name" value="TRIM-NHL_E3_ligases"/>
</dbReference>
<sequence>MSDCSKISSSIESDEDIAAEEATNKADKSEHTPENSSTTQPDITAENSDTLTTEANISSVKDLYEEDSSASETNEDISVSSIDDSELEDVHVEAPESLDANKTTDTTNSDPGDFDISDEIDIEPYLVSYDDEIYGNTNGNSDAQDPSNRVLSNPMYEADVGRQQTADNTCGGHGLQDPSNVTAPLSNLTNRPGGHKPPADPTMGVTGVLKLQADLLNLQPNALYVPNQAPRGLDTQQTAEGRIITFGGFGKQQKNKKNYGKFDSVGGLAMSSTNEIFVSDLWNKRIQVFNMKGDFLRSFPTTKKPRDISIDCDDTLWVIEEGSPNVLSVNKWYSKYNVNHYSMVGRDLGSPGCKAPQRITGIALDSLSDKIIMTTKSGTKKSGMKDRAKAGWFEKDACKVQRFEASELRWLSWPASVAVDKKGDIFIADKERHYVFKHDKNGKYLSCFGRKGAGVDNHLKAPRGICVDSLGRIIVADTGNNRVEMFTAGGEHVRTVAYISRPEHVATGREGQLVVSSKGGHEVNIFPKY</sequence>
<dbReference type="SUPFAM" id="SSF101898">
    <property type="entry name" value="NHL repeat"/>
    <property type="match status" value="1"/>
</dbReference>
<feature type="compositionally biased region" description="Acidic residues" evidence="3">
    <location>
        <begin position="64"/>
        <end position="75"/>
    </location>
</feature>
<dbReference type="GO" id="GO:0043161">
    <property type="term" value="P:proteasome-mediated ubiquitin-dependent protein catabolic process"/>
    <property type="evidence" value="ECO:0007669"/>
    <property type="project" value="TreeGrafter"/>
</dbReference>
<feature type="compositionally biased region" description="Polar residues" evidence="3">
    <location>
        <begin position="177"/>
        <end position="190"/>
    </location>
</feature>
<accession>A0A8J9Z8G2</accession>
<protein>
    <submittedName>
        <fullName evidence="4">TRIM3 protein</fullName>
    </submittedName>
</protein>
<feature type="repeat" description="NHL" evidence="2">
    <location>
        <begin position="260"/>
        <end position="292"/>
    </location>
</feature>
<dbReference type="CDD" id="cd05819">
    <property type="entry name" value="NHL"/>
    <property type="match status" value="1"/>
</dbReference>
<dbReference type="Pfam" id="PF01436">
    <property type="entry name" value="NHL"/>
    <property type="match status" value="2"/>
</dbReference>
<dbReference type="PROSITE" id="PS51125">
    <property type="entry name" value="NHL"/>
    <property type="match status" value="2"/>
</dbReference>
<evidence type="ECO:0000313" key="4">
    <source>
        <dbReference type="EMBL" id="CAH1249808.1"/>
    </source>
</evidence>
<evidence type="ECO:0000256" key="1">
    <source>
        <dbReference type="ARBA" id="ARBA00022737"/>
    </source>
</evidence>
<dbReference type="GO" id="GO:0000209">
    <property type="term" value="P:protein polyubiquitination"/>
    <property type="evidence" value="ECO:0007669"/>
    <property type="project" value="TreeGrafter"/>
</dbReference>
<proteinExistence type="predicted"/>
<evidence type="ECO:0000313" key="5">
    <source>
        <dbReference type="Proteomes" id="UP000838412"/>
    </source>
</evidence>
<evidence type="ECO:0000256" key="2">
    <source>
        <dbReference type="PROSITE-ProRule" id="PRU00504"/>
    </source>
</evidence>
<dbReference type="Gene3D" id="2.120.10.30">
    <property type="entry name" value="TolB, C-terminal domain"/>
    <property type="match status" value="1"/>
</dbReference>
<feature type="region of interest" description="Disordered" evidence="3">
    <location>
        <begin position="166"/>
        <end position="199"/>
    </location>
</feature>
<organism evidence="4 5">
    <name type="scientific">Branchiostoma lanceolatum</name>
    <name type="common">Common lancelet</name>
    <name type="synonym">Amphioxus lanceolatum</name>
    <dbReference type="NCBI Taxonomy" id="7740"/>
    <lineage>
        <taxon>Eukaryota</taxon>
        <taxon>Metazoa</taxon>
        <taxon>Chordata</taxon>
        <taxon>Cephalochordata</taxon>
        <taxon>Leptocardii</taxon>
        <taxon>Amphioxiformes</taxon>
        <taxon>Branchiostomatidae</taxon>
        <taxon>Branchiostoma</taxon>
    </lineage>
</organism>
<feature type="compositionally biased region" description="Basic and acidic residues" evidence="3">
    <location>
        <begin position="22"/>
        <end position="33"/>
    </location>
</feature>
<feature type="compositionally biased region" description="Polar residues" evidence="3">
    <location>
        <begin position="34"/>
        <end position="59"/>
    </location>
</feature>
<dbReference type="Proteomes" id="UP000838412">
    <property type="component" value="Chromosome 17"/>
</dbReference>
<feature type="compositionally biased region" description="Polar residues" evidence="3">
    <location>
        <begin position="100"/>
        <end position="110"/>
    </location>
</feature>
<feature type="repeat" description="NHL" evidence="2">
    <location>
        <begin position="445"/>
        <end position="489"/>
    </location>
</feature>
<feature type="compositionally biased region" description="Low complexity" evidence="3">
    <location>
        <begin position="1"/>
        <end position="11"/>
    </location>
</feature>
<dbReference type="InterPro" id="IPR001258">
    <property type="entry name" value="NHL_repeat"/>
</dbReference>
<dbReference type="GO" id="GO:0061630">
    <property type="term" value="F:ubiquitin protein ligase activity"/>
    <property type="evidence" value="ECO:0007669"/>
    <property type="project" value="TreeGrafter"/>
</dbReference>